<dbReference type="GO" id="GO:0070069">
    <property type="term" value="C:cytochrome complex"/>
    <property type="evidence" value="ECO:0007669"/>
    <property type="project" value="UniProtKB-UniRule"/>
</dbReference>
<feature type="transmembrane region" description="Helical" evidence="12">
    <location>
        <begin position="405"/>
        <end position="426"/>
    </location>
</feature>
<dbReference type="PIRSF" id="PIRSF006446">
    <property type="entry name" value="Cyt_quinol_oxidase_1"/>
    <property type="match status" value="1"/>
</dbReference>
<organism evidence="13 14">
    <name type="scientific">Dictyobacter kobayashii</name>
    <dbReference type="NCBI Taxonomy" id="2014872"/>
    <lineage>
        <taxon>Bacteria</taxon>
        <taxon>Bacillati</taxon>
        <taxon>Chloroflexota</taxon>
        <taxon>Ktedonobacteria</taxon>
        <taxon>Ktedonobacterales</taxon>
        <taxon>Dictyobacteraceae</taxon>
        <taxon>Dictyobacter</taxon>
    </lineage>
</organism>
<feature type="transmembrane region" description="Helical" evidence="12">
    <location>
        <begin position="16"/>
        <end position="42"/>
    </location>
</feature>
<dbReference type="GO" id="GO:0019646">
    <property type="term" value="P:aerobic electron transport chain"/>
    <property type="evidence" value="ECO:0007669"/>
    <property type="project" value="InterPro"/>
</dbReference>
<dbReference type="GO" id="GO:0009055">
    <property type="term" value="F:electron transfer activity"/>
    <property type="evidence" value="ECO:0007669"/>
    <property type="project" value="UniProtKB-UniRule"/>
</dbReference>
<dbReference type="GO" id="GO:0046872">
    <property type="term" value="F:metal ion binding"/>
    <property type="evidence" value="ECO:0007669"/>
    <property type="project" value="UniProtKB-UniRule"/>
</dbReference>
<evidence type="ECO:0000256" key="6">
    <source>
        <dbReference type="ARBA" id="ARBA00022692"/>
    </source>
</evidence>
<evidence type="ECO:0000256" key="12">
    <source>
        <dbReference type="PIRNR" id="PIRNR006446"/>
    </source>
</evidence>
<sequence length="457" mass="50447">MIPNLLAARAQMGTSLIFHIIFSVLGVGLPLMLCIAEGLALWKKDATWLALSRQWTKAFAILFAIGAVSGAIVEFELSLLWPTWTQFSGSIIGLPFALEGFAFFIEGIFLGIYLYGAKRLTPTVHWLTSFPIWISGLTSAWFVTSANSWMNSPAGFQIVHGHVVGVNPFEAILNPSTPYETTHMILACYVATGFGAAAVYATGMLRGKRDDYHRKGLLLGMLLGVIAIPLQIVSGDFNARFLETSQPTKYAAMEGVLQSGNGKPLYLGGIVDPQTGKVYYAIEIPHGESLIAHFDLNSYTRGLDSFPANQRPEMAALVHLAFDGMVGSGFFILLVGAVFWFLYLRRKRVVPEQKWMLWASILAGPLAFLALELGWMVTEEGRQPWVIYNVLLTKDAVNPAQWMNVSFLIFSCIYIVLGATLVVLLLRLARRPKPPQTWSEMVTTERSSKKLEEVSAS</sequence>
<keyword evidence="9 12" id="KW-1133">Transmembrane helix</keyword>
<dbReference type="PANTHER" id="PTHR30365:SF14">
    <property type="entry name" value="CYTOCHROME BD MENAQUINOL OXIDASE SUBUNIT I-RELATED"/>
    <property type="match status" value="1"/>
</dbReference>
<dbReference type="GO" id="GO:0005886">
    <property type="term" value="C:plasma membrane"/>
    <property type="evidence" value="ECO:0007669"/>
    <property type="project" value="UniProtKB-SubCell"/>
</dbReference>
<comment type="similarity">
    <text evidence="2 12">Belongs to the cytochrome ubiquinol oxidase subunit 1 family.</text>
</comment>
<feature type="transmembrane region" description="Helical" evidence="12">
    <location>
        <begin position="355"/>
        <end position="377"/>
    </location>
</feature>
<feature type="transmembrane region" description="Helical" evidence="12">
    <location>
        <begin position="123"/>
        <end position="143"/>
    </location>
</feature>
<dbReference type="GO" id="GO:0020037">
    <property type="term" value="F:heme binding"/>
    <property type="evidence" value="ECO:0007669"/>
    <property type="project" value="TreeGrafter"/>
</dbReference>
<proteinExistence type="inferred from homology"/>
<keyword evidence="8 12" id="KW-0249">Electron transport</keyword>
<comment type="subcellular location">
    <subcellularLocation>
        <location evidence="1">Cell membrane</location>
        <topology evidence="1">Multi-pass membrane protein</topology>
    </subcellularLocation>
</comment>
<evidence type="ECO:0000256" key="5">
    <source>
        <dbReference type="ARBA" id="ARBA00022617"/>
    </source>
</evidence>
<feature type="transmembrane region" description="Helical" evidence="12">
    <location>
        <begin position="316"/>
        <end position="343"/>
    </location>
</feature>
<comment type="caution">
    <text evidence="13">The sequence shown here is derived from an EMBL/GenBank/DDBJ whole genome shotgun (WGS) entry which is preliminary data.</text>
</comment>
<evidence type="ECO:0000256" key="2">
    <source>
        <dbReference type="ARBA" id="ARBA00009819"/>
    </source>
</evidence>
<evidence type="ECO:0000256" key="9">
    <source>
        <dbReference type="ARBA" id="ARBA00022989"/>
    </source>
</evidence>
<evidence type="ECO:0000256" key="10">
    <source>
        <dbReference type="ARBA" id="ARBA00023004"/>
    </source>
</evidence>
<dbReference type="PANTHER" id="PTHR30365">
    <property type="entry name" value="CYTOCHROME D UBIQUINOL OXIDASE"/>
    <property type="match status" value="1"/>
</dbReference>
<reference evidence="14" key="1">
    <citation type="submission" date="2018-12" db="EMBL/GenBank/DDBJ databases">
        <title>Tengunoibacter tsumagoiensis gen. nov., sp. nov., Dictyobacter kobayashii sp. nov., D. alpinus sp. nov., and D. joshuensis sp. nov. and description of Dictyobacteraceae fam. nov. within the order Ktedonobacterales isolated from Tengu-no-mugimeshi.</title>
        <authorList>
            <person name="Wang C.M."/>
            <person name="Zheng Y."/>
            <person name="Sakai Y."/>
            <person name="Toyoda A."/>
            <person name="Minakuchi Y."/>
            <person name="Abe K."/>
            <person name="Yokota A."/>
            <person name="Yabe S."/>
        </authorList>
    </citation>
    <scope>NUCLEOTIDE SEQUENCE [LARGE SCALE GENOMIC DNA]</scope>
    <source>
        <strain evidence="14">Uno11</strain>
    </source>
</reference>
<keyword evidence="7 12" id="KW-0479">Metal-binding</keyword>
<protein>
    <submittedName>
        <fullName evidence="13">Cytochrome ubiquinol oxidase subunit I</fullName>
    </submittedName>
</protein>
<dbReference type="GO" id="GO:0016682">
    <property type="term" value="F:oxidoreductase activity, acting on diphenols and related substances as donors, oxygen as acceptor"/>
    <property type="evidence" value="ECO:0007669"/>
    <property type="project" value="TreeGrafter"/>
</dbReference>
<feature type="transmembrane region" description="Helical" evidence="12">
    <location>
        <begin position="54"/>
        <end position="72"/>
    </location>
</feature>
<keyword evidence="5 12" id="KW-0349">Heme</keyword>
<evidence type="ECO:0000313" key="13">
    <source>
        <dbReference type="EMBL" id="GCE22532.1"/>
    </source>
</evidence>
<keyword evidence="6 12" id="KW-0812">Transmembrane</keyword>
<dbReference type="InterPro" id="IPR002585">
    <property type="entry name" value="Cyt-d_ubiquinol_oxidase_su_1"/>
</dbReference>
<evidence type="ECO:0000256" key="7">
    <source>
        <dbReference type="ARBA" id="ARBA00022723"/>
    </source>
</evidence>
<evidence type="ECO:0000256" key="11">
    <source>
        <dbReference type="ARBA" id="ARBA00023136"/>
    </source>
</evidence>
<keyword evidence="4 12" id="KW-1003">Cell membrane</keyword>
<evidence type="ECO:0000256" key="1">
    <source>
        <dbReference type="ARBA" id="ARBA00004651"/>
    </source>
</evidence>
<keyword evidence="10 12" id="KW-0408">Iron</keyword>
<keyword evidence="3 12" id="KW-0813">Transport</keyword>
<dbReference type="RefSeq" id="WP_246035624.1">
    <property type="nucleotide sequence ID" value="NZ_BIFS01000002.1"/>
</dbReference>
<feature type="transmembrane region" description="Helical" evidence="12">
    <location>
        <begin position="217"/>
        <end position="234"/>
    </location>
</feature>
<gene>
    <name evidence="13" type="ORF">KDK_63320</name>
</gene>
<feature type="transmembrane region" description="Helical" evidence="12">
    <location>
        <begin position="92"/>
        <end position="116"/>
    </location>
</feature>
<keyword evidence="11 12" id="KW-0472">Membrane</keyword>
<evidence type="ECO:0000256" key="4">
    <source>
        <dbReference type="ARBA" id="ARBA00022475"/>
    </source>
</evidence>
<dbReference type="Pfam" id="PF01654">
    <property type="entry name" value="Cyt_bd_oxida_I"/>
    <property type="match status" value="1"/>
</dbReference>
<name>A0A402ATU0_9CHLR</name>
<dbReference type="EMBL" id="BIFS01000002">
    <property type="protein sequence ID" value="GCE22532.1"/>
    <property type="molecule type" value="Genomic_DNA"/>
</dbReference>
<accession>A0A402ATU0</accession>
<evidence type="ECO:0000256" key="8">
    <source>
        <dbReference type="ARBA" id="ARBA00022982"/>
    </source>
</evidence>
<dbReference type="AlphaFoldDB" id="A0A402ATU0"/>
<keyword evidence="14" id="KW-1185">Reference proteome</keyword>
<dbReference type="Proteomes" id="UP000287188">
    <property type="component" value="Unassembled WGS sequence"/>
</dbReference>
<evidence type="ECO:0000313" key="14">
    <source>
        <dbReference type="Proteomes" id="UP000287188"/>
    </source>
</evidence>
<feature type="transmembrane region" description="Helical" evidence="12">
    <location>
        <begin position="184"/>
        <end position="205"/>
    </location>
</feature>
<evidence type="ECO:0000256" key="3">
    <source>
        <dbReference type="ARBA" id="ARBA00022448"/>
    </source>
</evidence>